<reference evidence="1 2" key="2">
    <citation type="journal article" date="2015" name="PLoS ONE">
        <title>Whole-Genome Optical Mapping and Finished Genome Sequence of Sphingobacterium deserti sp. nov., a New Species Isolated from the Western Desert of China.</title>
        <authorList>
            <person name="Teng C."/>
            <person name="Zhou Z."/>
            <person name="Molnar I."/>
            <person name="Li X."/>
            <person name="Tang R."/>
            <person name="Chen M."/>
            <person name="Wang L."/>
            <person name="Su S."/>
            <person name="Zhang W."/>
            <person name="Lin M."/>
        </authorList>
    </citation>
    <scope>NUCLEOTIDE SEQUENCE [LARGE SCALE GENOMIC DNA]</scope>
    <source>
        <strain evidence="2">ACCC05744</strain>
    </source>
</reference>
<evidence type="ECO:0000313" key="2">
    <source>
        <dbReference type="Proteomes" id="UP000031802"/>
    </source>
</evidence>
<proteinExistence type="predicted"/>
<protein>
    <submittedName>
        <fullName evidence="1">Uncharacterized protein</fullName>
    </submittedName>
</protein>
<keyword evidence="2" id="KW-1185">Reference proteome</keyword>
<organism evidence="1 2">
    <name type="scientific">Sphingobacterium deserti</name>
    <dbReference type="NCBI Taxonomy" id="1229276"/>
    <lineage>
        <taxon>Bacteria</taxon>
        <taxon>Pseudomonadati</taxon>
        <taxon>Bacteroidota</taxon>
        <taxon>Sphingobacteriia</taxon>
        <taxon>Sphingobacteriales</taxon>
        <taxon>Sphingobacteriaceae</taxon>
        <taxon>Sphingobacterium</taxon>
    </lineage>
</organism>
<dbReference type="RefSeq" id="WP_037500537.1">
    <property type="nucleotide sequence ID" value="NZ_JJMU01000051.1"/>
</dbReference>
<dbReference type="Proteomes" id="UP000031802">
    <property type="component" value="Unassembled WGS sequence"/>
</dbReference>
<dbReference type="OrthoDB" id="9853937at2"/>
<gene>
    <name evidence="1" type="ORF">DI53_2760</name>
</gene>
<dbReference type="AlphaFoldDB" id="A0A0B8T761"/>
<evidence type="ECO:0000313" key="1">
    <source>
        <dbReference type="EMBL" id="KGE13475.1"/>
    </source>
</evidence>
<accession>A0A0B8T761</accession>
<reference evidence="2" key="1">
    <citation type="submission" date="2014-04" db="EMBL/GenBank/DDBJ databases">
        <title>Whole-Genome optical mapping and complete genome sequence of Sphingobacterium deserti sp. nov., a new spaces isolated from desert in the west of China.</title>
        <authorList>
            <person name="Teng C."/>
            <person name="Zhou Z."/>
            <person name="Li X."/>
            <person name="Chen M."/>
            <person name="Lin M."/>
            <person name="Wang L."/>
            <person name="Su S."/>
            <person name="Zhang C."/>
            <person name="Zhang W."/>
        </authorList>
    </citation>
    <scope>NUCLEOTIDE SEQUENCE [LARGE SCALE GENOMIC DNA]</scope>
    <source>
        <strain evidence="2">ACCC05744</strain>
    </source>
</reference>
<dbReference type="PATRIC" id="fig|1229276.3.peg.2844"/>
<sequence>MLLPIIIRTCIFFLVTGCFGCKETRYQLASATWQHVHRHYPTVKPTWFSEIEQEMHLLQGKEVKLRGRLVYEYDAAAIYPFNDPSDFKPVSLHVDKHELHAFLLENDKALVMITGTLDTMGYYDKREYSCLIKDIVQVDVSHIAIQ</sequence>
<dbReference type="EMBL" id="JJMU01000051">
    <property type="protein sequence ID" value="KGE13475.1"/>
    <property type="molecule type" value="Genomic_DNA"/>
</dbReference>
<comment type="caution">
    <text evidence="1">The sequence shown here is derived from an EMBL/GenBank/DDBJ whole genome shotgun (WGS) entry which is preliminary data.</text>
</comment>
<name>A0A0B8T761_9SPHI</name>